<evidence type="ECO:0000256" key="1">
    <source>
        <dbReference type="SAM" id="Phobius"/>
    </source>
</evidence>
<evidence type="ECO:0000313" key="2">
    <source>
        <dbReference type="EMBL" id="RIE14868.1"/>
    </source>
</evidence>
<sequence>MEHSAAPKIVTIQEMAEMGIAVALGVALSYLSKAIWSMPMGGTLELGVIPVLYIALKWGWRDGLIVGLALGLITLITDPWFVNPVQILLDYPLPGLALGLAGLPVFQKGQNWWKGVLTAGLVRYVFHVISGLVFFASAAPSWHMSPLLYSLAYNAAYVVPSIAICLLVLVPLRRVKALWRSETG</sequence>
<dbReference type="Proteomes" id="UP000265724">
    <property type="component" value="Unassembled WGS sequence"/>
</dbReference>
<keyword evidence="1" id="KW-1133">Transmembrane helix</keyword>
<dbReference type="EMBL" id="QXIW01000005">
    <property type="protein sequence ID" value="RIE14868.1"/>
    <property type="molecule type" value="Genomic_DNA"/>
</dbReference>
<accession>A0A398DRZ2</accession>
<organism evidence="2 5">
    <name type="scientific">Candidatus Cryosericum hinesii</name>
    <dbReference type="NCBI Taxonomy" id="2290915"/>
    <lineage>
        <taxon>Bacteria</taxon>
        <taxon>Pseudomonadati</taxon>
        <taxon>Caldisericota/Cryosericota group</taxon>
        <taxon>Candidatus Cryosericota</taxon>
        <taxon>Candidatus Cryosericia</taxon>
        <taxon>Candidatus Cryosericales</taxon>
        <taxon>Candidatus Cryosericaceae</taxon>
        <taxon>Candidatus Cryosericum</taxon>
    </lineage>
</organism>
<dbReference type="EMBL" id="QXIX01000011">
    <property type="protein sequence ID" value="RIE15309.1"/>
    <property type="molecule type" value="Genomic_DNA"/>
</dbReference>
<dbReference type="NCBIfam" id="TIGR02357">
    <property type="entry name" value="ECF_ThiT_YuaJ"/>
    <property type="match status" value="1"/>
</dbReference>
<protein>
    <submittedName>
        <fullName evidence="2">Energy-coupled thiamine transporter ThiT</fullName>
    </submittedName>
</protein>
<keyword evidence="1" id="KW-0812">Transmembrane</keyword>
<keyword evidence="4" id="KW-1185">Reference proteome</keyword>
<proteinExistence type="predicted"/>
<comment type="caution">
    <text evidence="2">The sequence shown here is derived from an EMBL/GenBank/DDBJ whole genome shotgun (WGS) entry which is preliminary data.</text>
</comment>
<dbReference type="AlphaFoldDB" id="A0A398DRZ2"/>
<dbReference type="RefSeq" id="WP_119086788.1">
    <property type="nucleotide sequence ID" value="NZ_QXIV01000003.1"/>
</dbReference>
<feature type="transmembrane region" description="Helical" evidence="1">
    <location>
        <begin position="34"/>
        <end position="56"/>
    </location>
</feature>
<dbReference type="GO" id="GO:0005886">
    <property type="term" value="C:plasma membrane"/>
    <property type="evidence" value="ECO:0007669"/>
    <property type="project" value="InterPro"/>
</dbReference>
<reference evidence="4 5" key="1">
    <citation type="submission" date="2018-09" db="EMBL/GenBank/DDBJ databases">
        <title>Discovery and Ecogenomic Context for Candidatus Cryosericales, a Global Caldiserica Order Active in Thawing Permafrost.</title>
        <authorList>
            <person name="Martinez M.A."/>
            <person name="Woodcroft B.J."/>
            <person name="Ignacio Espinoza J.C."/>
            <person name="Zayed A."/>
            <person name="Singleton C.M."/>
            <person name="Boyd J."/>
            <person name="Li Y.-F."/>
            <person name="Purvine S."/>
            <person name="Maughan H."/>
            <person name="Hodgkins S.B."/>
            <person name="Anderson D."/>
            <person name="Sederholm M."/>
            <person name="Temperton B."/>
            <person name="Saleska S.R."/>
            <person name="Tyson G.W."/>
            <person name="Rich V.I."/>
        </authorList>
    </citation>
    <scope>NUCLEOTIDE SEQUENCE [LARGE SCALE GENOMIC DNA]</scope>
    <source>
        <strain evidence="3 4">SMC2</strain>
        <strain evidence="2 5">SMC3</strain>
    </source>
</reference>
<gene>
    <name evidence="2" type="primary">thiT</name>
    <name evidence="3" type="ORF">SMC2_01260</name>
    <name evidence="2" type="ORF">SMC3_00885</name>
</gene>
<keyword evidence="1" id="KW-0472">Membrane</keyword>
<dbReference type="GO" id="GO:0015234">
    <property type="term" value="F:thiamine transmembrane transporter activity"/>
    <property type="evidence" value="ECO:0007669"/>
    <property type="project" value="InterPro"/>
</dbReference>
<dbReference type="Gene3D" id="1.10.1760.20">
    <property type="match status" value="1"/>
</dbReference>
<dbReference type="Proteomes" id="UP000266042">
    <property type="component" value="Unassembled WGS sequence"/>
</dbReference>
<feature type="transmembrane region" description="Helical" evidence="1">
    <location>
        <begin position="151"/>
        <end position="172"/>
    </location>
</feature>
<evidence type="ECO:0000313" key="5">
    <source>
        <dbReference type="Proteomes" id="UP000266042"/>
    </source>
</evidence>
<feature type="transmembrane region" description="Helical" evidence="1">
    <location>
        <begin position="63"/>
        <end position="82"/>
    </location>
</feature>
<feature type="transmembrane region" description="Helical" evidence="1">
    <location>
        <begin position="118"/>
        <end position="139"/>
    </location>
</feature>
<name>A0A398DRZ2_9BACT</name>
<evidence type="ECO:0000313" key="4">
    <source>
        <dbReference type="Proteomes" id="UP000265724"/>
    </source>
</evidence>
<dbReference type="InterPro" id="IPR012651">
    <property type="entry name" value="Thia_Transptr_ThiT"/>
</dbReference>
<dbReference type="Pfam" id="PF09515">
    <property type="entry name" value="Thia_YuaJ"/>
    <property type="match status" value="1"/>
</dbReference>
<evidence type="ECO:0000313" key="3">
    <source>
        <dbReference type="EMBL" id="RIE15309.1"/>
    </source>
</evidence>
<feature type="transmembrane region" description="Helical" evidence="1">
    <location>
        <begin position="88"/>
        <end position="106"/>
    </location>
</feature>